<dbReference type="Gene3D" id="3.40.630.30">
    <property type="match status" value="1"/>
</dbReference>
<dbReference type="CDD" id="cd04301">
    <property type="entry name" value="NAT_SF"/>
    <property type="match status" value="1"/>
</dbReference>
<dbReference type="RefSeq" id="WP_345605010.1">
    <property type="nucleotide sequence ID" value="NZ_BAABJO010000007.1"/>
</dbReference>
<sequence>MTAISRVAAPVRKPTSAETPRLAEVLASAFQDDDPVSTWWIPDADRRRATLRPFFELSVETFLAHDMVFVDADTTGTVVWGPPSNPLGVEDEDAFGARLERIVDGIDLPRVFEITTTLAEQHPADPHYYLQWAAVLPQWQGRGIGSALLAPVLGRCDREGMPAYTEATSLRNRRLYERHGFTFVGELAPAGGPPLYRMWREPAAR</sequence>
<dbReference type="EMBL" id="BAABJO010000007">
    <property type="protein sequence ID" value="GAA5118919.1"/>
    <property type="molecule type" value="Genomic_DNA"/>
</dbReference>
<dbReference type="InterPro" id="IPR016181">
    <property type="entry name" value="Acyl_CoA_acyltransferase"/>
</dbReference>
<dbReference type="PANTHER" id="PTHR42791">
    <property type="entry name" value="GNAT FAMILY ACETYLTRANSFERASE"/>
    <property type="match status" value="1"/>
</dbReference>
<name>A0ABP9NIE3_9PSEU</name>
<dbReference type="InterPro" id="IPR000182">
    <property type="entry name" value="GNAT_dom"/>
</dbReference>
<gene>
    <name evidence="2" type="ORF">GCM10023320_23790</name>
</gene>
<reference evidence="3" key="1">
    <citation type="journal article" date="2019" name="Int. J. Syst. Evol. Microbiol.">
        <title>The Global Catalogue of Microorganisms (GCM) 10K type strain sequencing project: providing services to taxonomists for standard genome sequencing and annotation.</title>
        <authorList>
            <consortium name="The Broad Institute Genomics Platform"/>
            <consortium name="The Broad Institute Genome Sequencing Center for Infectious Disease"/>
            <person name="Wu L."/>
            <person name="Ma J."/>
        </authorList>
    </citation>
    <scope>NUCLEOTIDE SEQUENCE [LARGE SCALE GENOMIC DNA]</scope>
    <source>
        <strain evidence="3">JCM 18302</strain>
    </source>
</reference>
<keyword evidence="3" id="KW-1185">Reference proteome</keyword>
<dbReference type="Proteomes" id="UP001500804">
    <property type="component" value="Unassembled WGS sequence"/>
</dbReference>
<feature type="domain" description="N-acetyltransferase" evidence="1">
    <location>
        <begin position="49"/>
        <end position="203"/>
    </location>
</feature>
<evidence type="ECO:0000313" key="2">
    <source>
        <dbReference type="EMBL" id="GAA5118919.1"/>
    </source>
</evidence>
<dbReference type="PROSITE" id="PS51186">
    <property type="entry name" value="GNAT"/>
    <property type="match status" value="1"/>
</dbReference>
<dbReference type="InterPro" id="IPR052523">
    <property type="entry name" value="Trichothecene_AcTrans"/>
</dbReference>
<evidence type="ECO:0000259" key="1">
    <source>
        <dbReference type="PROSITE" id="PS51186"/>
    </source>
</evidence>
<proteinExistence type="predicted"/>
<organism evidence="2 3">
    <name type="scientific">Pseudonocardia adelaidensis</name>
    <dbReference type="NCBI Taxonomy" id="648754"/>
    <lineage>
        <taxon>Bacteria</taxon>
        <taxon>Bacillati</taxon>
        <taxon>Actinomycetota</taxon>
        <taxon>Actinomycetes</taxon>
        <taxon>Pseudonocardiales</taxon>
        <taxon>Pseudonocardiaceae</taxon>
        <taxon>Pseudonocardia</taxon>
    </lineage>
</organism>
<dbReference type="SUPFAM" id="SSF55729">
    <property type="entry name" value="Acyl-CoA N-acyltransferases (Nat)"/>
    <property type="match status" value="1"/>
</dbReference>
<dbReference type="Pfam" id="PF13508">
    <property type="entry name" value="Acetyltransf_7"/>
    <property type="match status" value="1"/>
</dbReference>
<accession>A0ABP9NIE3</accession>
<evidence type="ECO:0000313" key="3">
    <source>
        <dbReference type="Proteomes" id="UP001500804"/>
    </source>
</evidence>
<dbReference type="PANTHER" id="PTHR42791:SF1">
    <property type="entry name" value="N-ACETYLTRANSFERASE DOMAIN-CONTAINING PROTEIN"/>
    <property type="match status" value="1"/>
</dbReference>
<comment type="caution">
    <text evidence="2">The sequence shown here is derived from an EMBL/GenBank/DDBJ whole genome shotgun (WGS) entry which is preliminary data.</text>
</comment>
<protein>
    <submittedName>
        <fullName evidence="2">GNAT family N-acetyltransferase</fullName>
    </submittedName>
</protein>